<keyword evidence="2" id="KW-0472">Membrane</keyword>
<feature type="region of interest" description="Disordered" evidence="1">
    <location>
        <begin position="28"/>
        <end position="190"/>
    </location>
</feature>
<accession>A0A542U7X0</accession>
<proteinExistence type="predicted"/>
<keyword evidence="4" id="KW-1185">Reference proteome</keyword>
<gene>
    <name evidence="3" type="ORF">FB563_0049</name>
</gene>
<keyword evidence="2" id="KW-1133">Transmembrane helix</keyword>
<feature type="compositionally biased region" description="Pro residues" evidence="1">
    <location>
        <begin position="163"/>
        <end position="190"/>
    </location>
</feature>
<feature type="compositionally biased region" description="Low complexity" evidence="1">
    <location>
        <begin position="86"/>
        <end position="101"/>
    </location>
</feature>
<dbReference type="OrthoDB" id="3808044at2"/>
<name>A0A542U7X0_9ACTN</name>
<feature type="compositionally biased region" description="Low complexity" evidence="1">
    <location>
        <begin position="143"/>
        <end position="162"/>
    </location>
</feature>
<dbReference type="InterPro" id="IPR057561">
    <property type="entry name" value="NADase_transloc"/>
</dbReference>
<evidence type="ECO:0000256" key="2">
    <source>
        <dbReference type="SAM" id="Phobius"/>
    </source>
</evidence>
<dbReference type="NCBIfam" id="NF047619">
    <property type="entry name" value="NADase_discoid"/>
    <property type="match status" value="1"/>
</dbReference>
<protein>
    <recommendedName>
        <fullName evidence="5">Zinc ribbon protein</fullName>
    </recommendedName>
</protein>
<organism evidence="3 4">
    <name type="scientific">Streptomyces puniciscabiei</name>
    <dbReference type="NCBI Taxonomy" id="164348"/>
    <lineage>
        <taxon>Bacteria</taxon>
        <taxon>Bacillati</taxon>
        <taxon>Actinomycetota</taxon>
        <taxon>Actinomycetes</taxon>
        <taxon>Kitasatosporales</taxon>
        <taxon>Streptomycetaceae</taxon>
        <taxon>Streptomyces</taxon>
    </lineage>
</organism>
<dbReference type="AlphaFoldDB" id="A0A542U7X0"/>
<keyword evidence="2" id="KW-0812">Transmembrane</keyword>
<evidence type="ECO:0000256" key="1">
    <source>
        <dbReference type="SAM" id="MobiDB-lite"/>
    </source>
</evidence>
<reference evidence="3 4" key="1">
    <citation type="submission" date="2019-06" db="EMBL/GenBank/DDBJ databases">
        <title>Sequencing the genomes of 1000 actinobacteria strains.</title>
        <authorList>
            <person name="Klenk H.-P."/>
        </authorList>
    </citation>
    <scope>NUCLEOTIDE SEQUENCE [LARGE SCALE GENOMIC DNA]</scope>
    <source>
        <strain evidence="3 4">DSM 41929</strain>
    </source>
</reference>
<feature type="compositionally biased region" description="Pro residues" evidence="1">
    <location>
        <begin position="66"/>
        <end position="80"/>
    </location>
</feature>
<dbReference type="Proteomes" id="UP000318103">
    <property type="component" value="Unassembled WGS sequence"/>
</dbReference>
<evidence type="ECO:0000313" key="3">
    <source>
        <dbReference type="EMBL" id="TQK95182.1"/>
    </source>
</evidence>
<comment type="caution">
    <text evidence="3">The sequence shown here is derived from an EMBL/GenBank/DDBJ whole genome shotgun (WGS) entry which is preliminary data.</text>
</comment>
<evidence type="ECO:0008006" key="5">
    <source>
        <dbReference type="Google" id="ProtNLM"/>
    </source>
</evidence>
<evidence type="ECO:0000313" key="4">
    <source>
        <dbReference type="Proteomes" id="UP000318103"/>
    </source>
</evidence>
<sequence length="437" mass="45115">MRACPVCGASNDPAEDFCRNCGSYLGWSEEASRSTSASSPTPEPTPTPTPTPPPEGDGPRAQPRSDPTPVPVSVPAPAPTPDSDARAGYAAGSGADPDSAGRIVTGNGTGTGTGTGSETRGGHGGADRSSARMPSSGRPDGEPLPSALSSDSTDPSAAAQPSAPQPAPAPPSAPQPAPAQPAPVQPAKPVAPRPVVRPVLAPEEVAGVPCPVCGTPNPPDRRFCRRCAGPLTPAAAPEPLPWWRTIWPFRRQVRAGSGRWIRVLVTLAVILALCVGGFFLLPAGRALIEDTRDKLSGAKPITPVAIHADAGVPGHPAKDTTDGLSNRYWGAPGAGASITYTFGKPFRLVDLIITNGASKEPEEYAREARALRMDMEVTSADGSMHHKEIDLSDKAGDQTVATGIDNVVKVRLVLGSVTGLSRGRHVALAEVEFFQRS</sequence>
<feature type="transmembrane region" description="Helical" evidence="2">
    <location>
        <begin position="260"/>
        <end position="281"/>
    </location>
</feature>
<dbReference type="EMBL" id="VFNX01000001">
    <property type="protein sequence ID" value="TQK95182.1"/>
    <property type="molecule type" value="Genomic_DNA"/>
</dbReference>
<feature type="compositionally biased region" description="Pro residues" evidence="1">
    <location>
        <begin position="41"/>
        <end position="56"/>
    </location>
</feature>